<evidence type="ECO:0000256" key="1">
    <source>
        <dbReference type="ARBA" id="ARBA00008520"/>
    </source>
</evidence>
<proteinExistence type="inferred from homology"/>
<comment type="similarity">
    <text evidence="1">Belongs to the bacterial solute-binding protein 1 family.</text>
</comment>
<name>A0A0M2PRJ8_PROHO</name>
<reference evidence="3" key="1">
    <citation type="submission" date="2012-04" db="EMBL/GenBank/DDBJ databases">
        <authorList>
            <person name="Borisov I.G."/>
            <person name="Ivanikova N.V."/>
            <person name="Pinevich A.V."/>
        </authorList>
    </citation>
    <scope>NUCLEOTIDE SEQUENCE</scope>
    <source>
        <strain evidence="3">CALU 1027</strain>
    </source>
</reference>
<evidence type="ECO:0000256" key="2">
    <source>
        <dbReference type="ARBA" id="ARBA00022448"/>
    </source>
</evidence>
<accession>A0A0M2PRJ8</accession>
<dbReference type="InterPro" id="IPR006059">
    <property type="entry name" value="SBP"/>
</dbReference>
<dbReference type="Proteomes" id="UP000034681">
    <property type="component" value="Unassembled WGS sequence"/>
</dbReference>
<keyword evidence="2" id="KW-0813">Transport</keyword>
<gene>
    <name evidence="3" type="ORF">PROH_17815</name>
</gene>
<keyword evidence="4" id="KW-1185">Reference proteome</keyword>
<comment type="caution">
    <text evidence="3">The sequence shown here is derived from an EMBL/GenBank/DDBJ whole genome shotgun (WGS) entry which is preliminary data.</text>
</comment>
<dbReference type="PANTHER" id="PTHR43649:SF29">
    <property type="entry name" value="OSMOPROTECTIVE COMPOUNDS-BINDING PROTEIN GGTB"/>
    <property type="match status" value="1"/>
</dbReference>
<dbReference type="InterPro" id="IPR050490">
    <property type="entry name" value="Bact_solute-bd_prot1"/>
</dbReference>
<evidence type="ECO:0000313" key="4">
    <source>
        <dbReference type="Proteomes" id="UP000034681"/>
    </source>
</evidence>
<dbReference type="eggNOG" id="COG1653">
    <property type="taxonomic scope" value="Bacteria"/>
</dbReference>
<sequence length="415" mass="45070">MLSLAVLLSACGGNPTGSNADRPTITVLGSLTGNGADQLEEVFRDFETSSGIDVIYEGTEAFATILPLRVEAGDVPQIAIFPQPGLMKNLVRSGHMVSLDQVLQAGTLEDAFGEQWLELGSVDDRPYGLWLRANVKSLVWYSPRQFAAQGYTVPTTWAEMTALGETMVAAGQVPWCVGIEGGDASGWPATDWIEDIMLRTAGPAVYDQWVNHDIPFTDPTVQRALDYFGAIVRNPQWVLGGSVGVISTSFQDAINPLFTDPPGCYLHRQASFVQSFFPEDLDLTTDVAFFPLPPIDPAQGTPLLVGGIALGMLQDTPEARSLMAYFATVKPHEAWVNFGGYLSPHRQVSLDLYPDDLSRQQAALLQEATVIRFDGSDLMPSEVGTGTFWSGMVDYVSGSDRDRVLADIEASWPQN</sequence>
<dbReference type="Pfam" id="PF01547">
    <property type="entry name" value="SBP_bac_1"/>
    <property type="match status" value="1"/>
</dbReference>
<dbReference type="STRING" id="317619.GCA_000332315_01697"/>
<dbReference type="Gene3D" id="3.40.190.10">
    <property type="entry name" value="Periplasmic binding protein-like II"/>
    <property type="match status" value="2"/>
</dbReference>
<dbReference type="EMBL" id="AJTX02000007">
    <property type="protein sequence ID" value="KKI98799.1"/>
    <property type="molecule type" value="Genomic_DNA"/>
</dbReference>
<dbReference type="AlphaFoldDB" id="A0A0M2PRJ8"/>
<dbReference type="SUPFAM" id="SSF53850">
    <property type="entry name" value="Periplasmic binding protein-like II"/>
    <property type="match status" value="1"/>
</dbReference>
<dbReference type="PANTHER" id="PTHR43649">
    <property type="entry name" value="ARABINOSE-BINDING PROTEIN-RELATED"/>
    <property type="match status" value="1"/>
</dbReference>
<organism evidence="3 4">
    <name type="scientific">Prochlorothrix hollandica PCC 9006 = CALU 1027</name>
    <dbReference type="NCBI Taxonomy" id="317619"/>
    <lineage>
        <taxon>Bacteria</taxon>
        <taxon>Bacillati</taxon>
        <taxon>Cyanobacteriota</taxon>
        <taxon>Cyanophyceae</taxon>
        <taxon>Prochlorotrichales</taxon>
        <taxon>Prochlorotrichaceae</taxon>
        <taxon>Prochlorothrix</taxon>
    </lineage>
</organism>
<protein>
    <submittedName>
        <fullName evidence="3">ABC transporter substrate-binding protein</fullName>
    </submittedName>
</protein>
<evidence type="ECO:0000313" key="3">
    <source>
        <dbReference type="EMBL" id="KKI98799.1"/>
    </source>
</evidence>